<dbReference type="InterPro" id="IPR052180">
    <property type="entry name" value="NhaC_Na-H+_Antiporter"/>
</dbReference>
<evidence type="ECO:0000256" key="2">
    <source>
        <dbReference type="ARBA" id="ARBA00022448"/>
    </source>
</evidence>
<dbReference type="PANTHER" id="PTHR33451:SF3">
    <property type="entry name" value="MALATE-2H(+)_NA(+)-LACTATE ANTIPORTER"/>
    <property type="match status" value="1"/>
</dbReference>
<dbReference type="GO" id="GO:0005886">
    <property type="term" value="C:plasma membrane"/>
    <property type="evidence" value="ECO:0007669"/>
    <property type="project" value="UniProtKB-SubCell"/>
</dbReference>
<evidence type="ECO:0000259" key="10">
    <source>
        <dbReference type="Pfam" id="PF03553"/>
    </source>
</evidence>
<evidence type="ECO:0000256" key="8">
    <source>
        <dbReference type="ARBA" id="ARBA00038435"/>
    </source>
</evidence>
<name>A0A2P2E0Z3_9LEPT</name>
<dbReference type="GO" id="GO:0015297">
    <property type="term" value="F:antiporter activity"/>
    <property type="evidence" value="ECO:0007669"/>
    <property type="project" value="UniProtKB-KW"/>
</dbReference>
<accession>A0A2P2E0Z3</accession>
<dbReference type="AlphaFoldDB" id="A0A2P2E0Z3"/>
<keyword evidence="5 9" id="KW-0812">Transmembrane</keyword>
<dbReference type="EMBL" id="BFBB01000005">
    <property type="protein sequence ID" value="GBF50544.1"/>
    <property type="molecule type" value="Genomic_DNA"/>
</dbReference>
<protein>
    <submittedName>
        <fullName evidence="11">Na+/H+ antiporter</fullName>
    </submittedName>
</protein>
<keyword evidence="4" id="KW-1003">Cell membrane</keyword>
<dbReference type="Proteomes" id="UP000245133">
    <property type="component" value="Unassembled WGS sequence"/>
</dbReference>
<gene>
    <name evidence="11" type="ORF">LPTSP4_20700</name>
</gene>
<proteinExistence type="inferred from homology"/>
<evidence type="ECO:0000256" key="7">
    <source>
        <dbReference type="ARBA" id="ARBA00023136"/>
    </source>
</evidence>
<evidence type="ECO:0000256" key="5">
    <source>
        <dbReference type="ARBA" id="ARBA00022692"/>
    </source>
</evidence>
<feature type="transmembrane region" description="Helical" evidence="9">
    <location>
        <begin position="12"/>
        <end position="33"/>
    </location>
</feature>
<comment type="caution">
    <text evidence="11">The sequence shown here is derived from an EMBL/GenBank/DDBJ whole genome shotgun (WGS) entry which is preliminary data.</text>
</comment>
<keyword evidence="7 9" id="KW-0472">Membrane</keyword>
<keyword evidence="6 9" id="KW-1133">Transmembrane helix</keyword>
<comment type="similarity">
    <text evidence="8">Belongs to the NhaC Na(+)/H(+) (TC 2.A.35) antiporter family.</text>
</comment>
<reference evidence="11 12" key="1">
    <citation type="submission" date="2018-02" db="EMBL/GenBank/DDBJ databases">
        <title>Novel Leptospira species isolated from soil and water in Japan.</title>
        <authorList>
            <person name="Nakao R."/>
            <person name="Masuzawa T."/>
        </authorList>
    </citation>
    <scope>NUCLEOTIDE SEQUENCE [LARGE SCALE GENOMIC DNA]</scope>
    <source>
        <strain evidence="11 12">YH101</strain>
    </source>
</reference>
<evidence type="ECO:0000256" key="3">
    <source>
        <dbReference type="ARBA" id="ARBA00022449"/>
    </source>
</evidence>
<comment type="subcellular location">
    <subcellularLocation>
        <location evidence="1">Cell membrane</location>
        <topology evidence="1">Multi-pass membrane protein</topology>
    </subcellularLocation>
</comment>
<keyword evidence="3" id="KW-0050">Antiport</keyword>
<evidence type="ECO:0000313" key="11">
    <source>
        <dbReference type="EMBL" id="GBF50544.1"/>
    </source>
</evidence>
<keyword evidence="12" id="KW-1185">Reference proteome</keyword>
<feature type="transmembrane region" description="Helical" evidence="9">
    <location>
        <begin position="129"/>
        <end position="151"/>
    </location>
</feature>
<evidence type="ECO:0000256" key="6">
    <source>
        <dbReference type="ARBA" id="ARBA00022989"/>
    </source>
</evidence>
<dbReference type="Pfam" id="PF03553">
    <property type="entry name" value="Na_H_antiporter"/>
    <property type="match status" value="1"/>
</dbReference>
<evidence type="ECO:0000313" key="12">
    <source>
        <dbReference type="Proteomes" id="UP000245133"/>
    </source>
</evidence>
<sequence length="156" mass="17312">MDIFLSGGGLIAVLPTEILILTAVWFGGSLEGLGYLKSIIQSWKQWIHKKEELLLTAMSSSFILNLSTADQYLSIVIPARSFSQFAVEYKVKPKEIARALEDSGTLSSPLVPWNSCGAFMAGSLHVATISYLPFVWFNLIHISITVIRLLVQRKIK</sequence>
<keyword evidence="2" id="KW-0813">Transport</keyword>
<evidence type="ECO:0000256" key="1">
    <source>
        <dbReference type="ARBA" id="ARBA00004651"/>
    </source>
</evidence>
<organism evidence="11 12">
    <name type="scientific">Leptospira ryugenii</name>
    <dbReference type="NCBI Taxonomy" id="1917863"/>
    <lineage>
        <taxon>Bacteria</taxon>
        <taxon>Pseudomonadati</taxon>
        <taxon>Spirochaetota</taxon>
        <taxon>Spirochaetia</taxon>
        <taxon>Leptospirales</taxon>
        <taxon>Leptospiraceae</taxon>
        <taxon>Leptospira</taxon>
    </lineage>
</organism>
<feature type="domain" description="Na+/H+ antiporter NhaC-like C-terminal" evidence="10">
    <location>
        <begin position="9"/>
        <end position="147"/>
    </location>
</feature>
<evidence type="ECO:0000256" key="9">
    <source>
        <dbReference type="SAM" id="Phobius"/>
    </source>
</evidence>
<evidence type="ECO:0000256" key="4">
    <source>
        <dbReference type="ARBA" id="ARBA00022475"/>
    </source>
</evidence>
<dbReference type="InterPro" id="IPR018461">
    <property type="entry name" value="Na/H_Antiport_NhaC-like_C"/>
</dbReference>
<dbReference type="PANTHER" id="PTHR33451">
    <property type="entry name" value="MALATE-2H(+)/NA(+)-LACTATE ANTIPORTER"/>
    <property type="match status" value="1"/>
</dbReference>